<reference evidence="2 3" key="1">
    <citation type="submission" date="2024-05" db="EMBL/GenBank/DDBJ databases">
        <title>A draft genome resource for the thread blight pathogen Marasmius tenuissimus strain MS-2.</title>
        <authorList>
            <person name="Yulfo-Soto G.E."/>
            <person name="Baruah I.K."/>
            <person name="Amoako-Attah I."/>
            <person name="Bukari Y."/>
            <person name="Meinhardt L.W."/>
            <person name="Bailey B.A."/>
            <person name="Cohen S.P."/>
        </authorList>
    </citation>
    <scope>NUCLEOTIDE SEQUENCE [LARGE SCALE GENOMIC DNA]</scope>
    <source>
        <strain evidence="2 3">MS-2</strain>
    </source>
</reference>
<name>A0ABR2ZJE3_9AGAR</name>
<sequence length="113" mass="12400">MQFKATLVAFAVGVAAVAASTVNLERHITDPGNPANLINCPPGGGADACNLEVPCNRIRINYGSPQGGHYIWYHTHLVRSRNEFTYRSPRYNYDINNIPTGVEVGTEQSCTDY</sequence>
<organism evidence="2 3">
    <name type="scientific">Marasmius tenuissimus</name>
    <dbReference type="NCBI Taxonomy" id="585030"/>
    <lineage>
        <taxon>Eukaryota</taxon>
        <taxon>Fungi</taxon>
        <taxon>Dikarya</taxon>
        <taxon>Basidiomycota</taxon>
        <taxon>Agaricomycotina</taxon>
        <taxon>Agaricomycetes</taxon>
        <taxon>Agaricomycetidae</taxon>
        <taxon>Agaricales</taxon>
        <taxon>Marasmiineae</taxon>
        <taxon>Marasmiaceae</taxon>
        <taxon>Marasmius</taxon>
    </lineage>
</organism>
<evidence type="ECO:0000313" key="3">
    <source>
        <dbReference type="Proteomes" id="UP001437256"/>
    </source>
</evidence>
<feature type="signal peptide" evidence="1">
    <location>
        <begin position="1"/>
        <end position="19"/>
    </location>
</feature>
<dbReference type="EMBL" id="JBBXMP010000169">
    <property type="protein sequence ID" value="KAL0060567.1"/>
    <property type="molecule type" value="Genomic_DNA"/>
</dbReference>
<accession>A0ABR2ZJE3</accession>
<protein>
    <submittedName>
        <fullName evidence="2">Uncharacterized protein</fullName>
    </submittedName>
</protein>
<keyword evidence="1" id="KW-0732">Signal</keyword>
<proteinExistence type="predicted"/>
<keyword evidence="3" id="KW-1185">Reference proteome</keyword>
<dbReference type="Proteomes" id="UP001437256">
    <property type="component" value="Unassembled WGS sequence"/>
</dbReference>
<feature type="chain" id="PRO_5045123051" evidence="1">
    <location>
        <begin position="20"/>
        <end position="113"/>
    </location>
</feature>
<comment type="caution">
    <text evidence="2">The sequence shown here is derived from an EMBL/GenBank/DDBJ whole genome shotgun (WGS) entry which is preliminary data.</text>
</comment>
<evidence type="ECO:0000313" key="2">
    <source>
        <dbReference type="EMBL" id="KAL0060567.1"/>
    </source>
</evidence>
<evidence type="ECO:0000256" key="1">
    <source>
        <dbReference type="SAM" id="SignalP"/>
    </source>
</evidence>
<gene>
    <name evidence="2" type="ORF">AAF712_012625</name>
</gene>